<name>A0A6J7CXI3_9ZZZZ</name>
<dbReference type="Pfam" id="PF09142">
    <property type="entry name" value="TruB_C"/>
    <property type="match status" value="1"/>
</dbReference>
<dbReference type="InterPro" id="IPR032819">
    <property type="entry name" value="TruB_C"/>
</dbReference>
<dbReference type="GO" id="GO:0160148">
    <property type="term" value="F:tRNA pseudouridine(55) synthase activity"/>
    <property type="evidence" value="ECO:0007669"/>
    <property type="project" value="UniProtKB-EC"/>
</dbReference>
<dbReference type="InterPro" id="IPR015947">
    <property type="entry name" value="PUA-like_sf"/>
</dbReference>
<dbReference type="PANTHER" id="PTHR13767">
    <property type="entry name" value="TRNA-PSEUDOURIDINE SYNTHASE"/>
    <property type="match status" value="1"/>
</dbReference>
<dbReference type="SUPFAM" id="SSF88697">
    <property type="entry name" value="PUA domain-like"/>
    <property type="match status" value="1"/>
</dbReference>
<dbReference type="EMBL" id="CAFBLP010000004">
    <property type="protein sequence ID" value="CAB4861324.1"/>
    <property type="molecule type" value="Genomic_DNA"/>
</dbReference>
<dbReference type="CDD" id="cd02573">
    <property type="entry name" value="PseudoU_synth_EcTruB"/>
    <property type="match status" value="1"/>
</dbReference>
<dbReference type="InterPro" id="IPR015225">
    <property type="entry name" value="tRNA_psdUridine_synth_fam2_C"/>
</dbReference>
<dbReference type="Gene3D" id="2.30.130.10">
    <property type="entry name" value="PUA domain"/>
    <property type="match status" value="1"/>
</dbReference>
<dbReference type="NCBIfam" id="TIGR00431">
    <property type="entry name" value="TruB"/>
    <property type="match status" value="1"/>
</dbReference>
<evidence type="ECO:0000259" key="6">
    <source>
        <dbReference type="Pfam" id="PF16198"/>
    </source>
</evidence>
<evidence type="ECO:0000256" key="1">
    <source>
        <dbReference type="ARBA" id="ARBA00012787"/>
    </source>
</evidence>
<keyword evidence="3" id="KW-0413">Isomerase</keyword>
<dbReference type="AlphaFoldDB" id="A0A6J7CXI3"/>
<reference evidence="7" key="1">
    <citation type="submission" date="2020-05" db="EMBL/GenBank/DDBJ databases">
        <authorList>
            <person name="Chiriac C."/>
            <person name="Salcher M."/>
            <person name="Ghai R."/>
            <person name="Kavagutti S V."/>
        </authorList>
    </citation>
    <scope>NUCLEOTIDE SEQUENCE</scope>
</reference>
<proteinExistence type="inferred from homology"/>
<dbReference type="Pfam" id="PF16198">
    <property type="entry name" value="TruB_C_2"/>
    <property type="match status" value="1"/>
</dbReference>
<dbReference type="InterPro" id="IPR020103">
    <property type="entry name" value="PsdUridine_synth_cat_dom_sf"/>
</dbReference>
<dbReference type="Gene3D" id="3.30.2350.10">
    <property type="entry name" value="Pseudouridine synthase"/>
    <property type="match status" value="1"/>
</dbReference>
<evidence type="ECO:0000256" key="3">
    <source>
        <dbReference type="ARBA" id="ARBA00023235"/>
    </source>
</evidence>
<sequence length="285" mass="30609">MTVIDKPSGVTSHDVVNQLRRHFGERRIGHAGTLDPDATGVLVVAVGNATRLMRFLSGCDKTYVGEIVLGSSTSTLDAAGAVTGTFDMGDVTIEQARHVAAEHLTGDILQVPPMVSALKIDGRRLHELAREGIEVERAPRPVTVSRFDLEATDDPMVLRATVECTSGTYIRTLADDLGRLLGGGAHLRNLRRTRVGEFTLEQAQPPDQATLLPVSTAVQHLPRVTVDQTTSDLIANGRVLPAWSGEGPWAVFAESGDLLAVYERFHGAEAKPVVVLIGAETDQPR</sequence>
<accession>A0A6J7CXI3</accession>
<evidence type="ECO:0000259" key="4">
    <source>
        <dbReference type="Pfam" id="PF01509"/>
    </source>
</evidence>
<dbReference type="SUPFAM" id="SSF55120">
    <property type="entry name" value="Pseudouridine synthase"/>
    <property type="match status" value="1"/>
</dbReference>
<keyword evidence="2" id="KW-0819">tRNA processing</keyword>
<feature type="domain" description="tRNA pseudouridylate synthase B C-terminal" evidence="6">
    <location>
        <begin position="171"/>
        <end position="202"/>
    </location>
</feature>
<dbReference type="EC" id="5.4.99.25" evidence="1"/>
<dbReference type="GO" id="GO:1990481">
    <property type="term" value="P:mRNA pseudouridine synthesis"/>
    <property type="evidence" value="ECO:0007669"/>
    <property type="project" value="TreeGrafter"/>
</dbReference>
<feature type="domain" description="Pseudouridine synthase II N-terminal" evidence="4">
    <location>
        <begin position="20"/>
        <end position="170"/>
    </location>
</feature>
<dbReference type="InterPro" id="IPR014780">
    <property type="entry name" value="tRNA_psdUridine_synth_TruB"/>
</dbReference>
<dbReference type="Pfam" id="PF01509">
    <property type="entry name" value="TruB_N"/>
    <property type="match status" value="1"/>
</dbReference>
<evidence type="ECO:0000256" key="2">
    <source>
        <dbReference type="ARBA" id="ARBA00022694"/>
    </source>
</evidence>
<dbReference type="GO" id="GO:0006400">
    <property type="term" value="P:tRNA modification"/>
    <property type="evidence" value="ECO:0007669"/>
    <property type="project" value="TreeGrafter"/>
</dbReference>
<evidence type="ECO:0000313" key="7">
    <source>
        <dbReference type="EMBL" id="CAB4861324.1"/>
    </source>
</evidence>
<dbReference type="GO" id="GO:0003723">
    <property type="term" value="F:RNA binding"/>
    <property type="evidence" value="ECO:0007669"/>
    <property type="project" value="InterPro"/>
</dbReference>
<feature type="domain" description="tRNA pseudouridine synthase II TruB subfamily 2 C-terminal" evidence="5">
    <location>
        <begin position="222"/>
        <end position="276"/>
    </location>
</feature>
<dbReference type="InterPro" id="IPR002501">
    <property type="entry name" value="PsdUridine_synth_N"/>
</dbReference>
<evidence type="ECO:0000259" key="5">
    <source>
        <dbReference type="Pfam" id="PF09142"/>
    </source>
</evidence>
<protein>
    <recommendedName>
        <fullName evidence="1">tRNA pseudouridine(55) synthase</fullName>
        <ecNumber evidence="1">5.4.99.25</ecNumber>
    </recommendedName>
</protein>
<organism evidence="7">
    <name type="scientific">freshwater metagenome</name>
    <dbReference type="NCBI Taxonomy" id="449393"/>
    <lineage>
        <taxon>unclassified sequences</taxon>
        <taxon>metagenomes</taxon>
        <taxon>ecological metagenomes</taxon>
    </lineage>
</organism>
<dbReference type="PANTHER" id="PTHR13767:SF2">
    <property type="entry name" value="PSEUDOURIDYLATE SYNTHASE TRUB1"/>
    <property type="match status" value="1"/>
</dbReference>
<gene>
    <name evidence="7" type="ORF">UFOPK3376_00280</name>
</gene>
<dbReference type="InterPro" id="IPR036974">
    <property type="entry name" value="PUA_sf"/>
</dbReference>
<dbReference type="HAMAP" id="MF_01080">
    <property type="entry name" value="TruB_bact"/>
    <property type="match status" value="1"/>
</dbReference>